<reference evidence="16 17" key="1">
    <citation type="submission" date="2018-06" db="EMBL/GenBank/DDBJ databases">
        <authorList>
            <consortium name="Pathogen Informatics"/>
            <person name="Doyle S."/>
        </authorList>
    </citation>
    <scope>NUCLEOTIDE SEQUENCE [LARGE SCALE GENOMIC DNA]</scope>
    <source>
        <strain evidence="16 17">NCTC11190</strain>
    </source>
</reference>
<dbReference type="InterPro" id="IPR028055">
    <property type="entry name" value="YidC/Oxa/ALB_C"/>
</dbReference>
<keyword evidence="6 13" id="KW-0812">Transmembrane</keyword>
<dbReference type="InterPro" id="IPR019998">
    <property type="entry name" value="Membr_insert_YidC"/>
</dbReference>
<dbReference type="GO" id="GO:0032977">
    <property type="term" value="F:membrane insertase activity"/>
    <property type="evidence" value="ECO:0007669"/>
    <property type="project" value="InterPro"/>
</dbReference>
<protein>
    <recommendedName>
        <fullName evidence="3 13">Membrane protein insertase YidC</fullName>
    </recommendedName>
    <alternativeName>
        <fullName evidence="12 13">Foldase YidC</fullName>
    </alternativeName>
    <alternativeName>
        <fullName evidence="11 13">Membrane integrase YidC</fullName>
    </alternativeName>
    <alternativeName>
        <fullName evidence="13">Membrane protein YidC</fullName>
    </alternativeName>
</protein>
<dbReference type="CDD" id="cd20070">
    <property type="entry name" value="5TM_YidC_Alb3"/>
    <property type="match status" value="1"/>
</dbReference>
<feature type="transmembrane region" description="Helical" evidence="13">
    <location>
        <begin position="352"/>
        <end position="372"/>
    </location>
</feature>
<evidence type="ECO:0000313" key="17">
    <source>
        <dbReference type="Proteomes" id="UP000255233"/>
    </source>
</evidence>
<dbReference type="EMBL" id="UGVL01000001">
    <property type="protein sequence ID" value="SUE34317.1"/>
    <property type="molecule type" value="Genomic_DNA"/>
</dbReference>
<proteinExistence type="inferred from homology"/>
<evidence type="ECO:0000256" key="9">
    <source>
        <dbReference type="ARBA" id="ARBA00023136"/>
    </source>
</evidence>
<dbReference type="InterPro" id="IPR001708">
    <property type="entry name" value="YidC/ALB3/OXA1/COX18"/>
</dbReference>
<evidence type="ECO:0000256" key="3">
    <source>
        <dbReference type="ARBA" id="ARBA00015325"/>
    </source>
</evidence>
<keyword evidence="4 13" id="KW-0813">Transport</keyword>
<comment type="subcellular location">
    <subcellularLocation>
        <location evidence="1">Cell inner membrane</location>
        <topology evidence="1">Multi-pass membrane protein</topology>
    </subcellularLocation>
    <subcellularLocation>
        <location evidence="13">Cell membrane</location>
        <topology evidence="13">Multi-pass membrane protein</topology>
    </subcellularLocation>
</comment>
<dbReference type="InterPro" id="IPR047196">
    <property type="entry name" value="YidC_ALB_C"/>
</dbReference>
<feature type="transmembrane region" description="Helical" evidence="13">
    <location>
        <begin position="544"/>
        <end position="561"/>
    </location>
</feature>
<dbReference type="RefSeq" id="WP_027289970.1">
    <property type="nucleotide sequence ID" value="NZ_UGVL01000001.1"/>
</dbReference>
<dbReference type="HAMAP" id="MF_01810">
    <property type="entry name" value="YidC_type1"/>
    <property type="match status" value="1"/>
</dbReference>
<dbReference type="Proteomes" id="UP000255233">
    <property type="component" value="Unassembled WGS sequence"/>
</dbReference>
<dbReference type="STRING" id="880526.GCA_000427365_00021"/>
<organism evidence="16 17">
    <name type="scientific">Rikenella microfusus</name>
    <dbReference type="NCBI Taxonomy" id="28139"/>
    <lineage>
        <taxon>Bacteria</taxon>
        <taxon>Pseudomonadati</taxon>
        <taxon>Bacteroidota</taxon>
        <taxon>Bacteroidia</taxon>
        <taxon>Bacteroidales</taxon>
        <taxon>Rikenellaceae</taxon>
        <taxon>Rikenella</taxon>
    </lineage>
</organism>
<dbReference type="InterPro" id="IPR028053">
    <property type="entry name" value="Membr_insert_YidC_N"/>
</dbReference>
<evidence type="ECO:0000256" key="11">
    <source>
        <dbReference type="ARBA" id="ARBA00033245"/>
    </source>
</evidence>
<dbReference type="NCBIfam" id="TIGR03592">
    <property type="entry name" value="yidC_oxa1_cterm"/>
    <property type="match status" value="1"/>
</dbReference>
<evidence type="ECO:0000256" key="10">
    <source>
        <dbReference type="ARBA" id="ARBA00023186"/>
    </source>
</evidence>
<accession>A0A379MTZ2</accession>
<evidence type="ECO:0000256" key="4">
    <source>
        <dbReference type="ARBA" id="ARBA00022448"/>
    </source>
</evidence>
<keyword evidence="9 13" id="KW-0472">Membrane</keyword>
<dbReference type="Gene3D" id="2.70.98.90">
    <property type="match status" value="1"/>
</dbReference>
<keyword evidence="8 13" id="KW-1133">Transmembrane helix</keyword>
<name>A0A379MTZ2_9BACT</name>
<feature type="domain" description="Membrane insertase YidC/Oxa/ALB C-terminal" evidence="14">
    <location>
        <begin position="382"/>
        <end position="583"/>
    </location>
</feature>
<dbReference type="PANTHER" id="PTHR12428:SF65">
    <property type="entry name" value="CYTOCHROME C OXIDASE ASSEMBLY PROTEIN COX18, MITOCHONDRIAL"/>
    <property type="match status" value="1"/>
</dbReference>
<keyword evidence="10 13" id="KW-0143">Chaperone</keyword>
<comment type="subunit">
    <text evidence="13">Interacts with the Sec translocase complex via SecD. Specifically interacts with transmembrane segments of nascent integral membrane proteins during membrane integration.</text>
</comment>
<evidence type="ECO:0000256" key="12">
    <source>
        <dbReference type="ARBA" id="ARBA00033342"/>
    </source>
</evidence>
<feature type="transmembrane region" description="Helical" evidence="13">
    <location>
        <begin position="378"/>
        <end position="402"/>
    </location>
</feature>
<dbReference type="CDD" id="cd19961">
    <property type="entry name" value="EcYidC-like_peri"/>
    <property type="match status" value="1"/>
</dbReference>
<evidence type="ECO:0000256" key="5">
    <source>
        <dbReference type="ARBA" id="ARBA00022475"/>
    </source>
</evidence>
<dbReference type="GO" id="GO:0015031">
    <property type="term" value="P:protein transport"/>
    <property type="evidence" value="ECO:0007669"/>
    <property type="project" value="UniProtKB-KW"/>
</dbReference>
<dbReference type="Pfam" id="PF14849">
    <property type="entry name" value="YidC_periplas"/>
    <property type="match status" value="1"/>
</dbReference>
<evidence type="ECO:0000256" key="2">
    <source>
        <dbReference type="ARBA" id="ARBA00010527"/>
    </source>
</evidence>
<feature type="transmembrane region" description="Helical" evidence="13">
    <location>
        <begin position="567"/>
        <end position="587"/>
    </location>
</feature>
<evidence type="ECO:0000259" key="15">
    <source>
        <dbReference type="Pfam" id="PF14849"/>
    </source>
</evidence>
<sequence length="635" mass="72539">MNKNTLIGLLVIGVILFGFSWYNNKQYTERLQQQQRQDSIAMARAPKPAALPGGEALAQGQLSPDSAALTGTEPAPSVLGSVYDSQLRGEEKFYTLENDLFILTFSNKGGRIAAVELKDYKKYDGSPLMLFQNETHGIEGRTMQGGRFNLNLFAPEQINTADFYFSPRMISDTSIAFRLYADSASYLEYLYTVRPDNYLMDMKVDLSHFRGKIVPNQPDVTLAWSMISPQQEKGFDNENNYTTIAYKYPGETSIEELGMSTGTKEEDITTKVQWVAFKQQFFSSILVAKDNFSAADLKFNTFKPTDSNIKDFSALLTLPYSPATESYDLQFYFGPNKFSVLKKYGDLEFQKLVPLGWWIIGWINRYVVIPVFDFLGSYIASFGIVILILTVLIKLLIFPLTYKSYLSTAKMRLLKPDIDKLNEKYPKKEDAMKKQQAMMQLYKAAGVNPMGGCLPLLIQFPILIAMFRFFPASIELRGKSFLWADDLSSYDSIWTFPDGFSIPFYGDHVSLFALLMAVSLFIVSKINYAQSAGMSSQQMPGMKFMMLYLMPVLLLVWFNNYSAGLCYYYLLANIITMGQTFAFRYMVDDKKLHAQMVENTKKPVKKSKWQMRLEEMQRQQEALRKQQQQQRGGKR</sequence>
<feature type="transmembrane region" description="Helical" evidence="13">
    <location>
        <begin position="502"/>
        <end position="523"/>
    </location>
</feature>
<dbReference type="NCBIfam" id="NF002356">
    <property type="entry name" value="PRK01318.2-3"/>
    <property type="match status" value="1"/>
</dbReference>
<evidence type="ECO:0000256" key="7">
    <source>
        <dbReference type="ARBA" id="ARBA00022927"/>
    </source>
</evidence>
<evidence type="ECO:0000256" key="8">
    <source>
        <dbReference type="ARBA" id="ARBA00022989"/>
    </source>
</evidence>
<evidence type="ECO:0000313" key="16">
    <source>
        <dbReference type="EMBL" id="SUE34317.1"/>
    </source>
</evidence>
<dbReference type="GO" id="GO:0005886">
    <property type="term" value="C:plasma membrane"/>
    <property type="evidence" value="ECO:0007669"/>
    <property type="project" value="UniProtKB-SubCell"/>
</dbReference>
<dbReference type="InterPro" id="IPR038221">
    <property type="entry name" value="YidC_periplasmic_sf"/>
</dbReference>
<dbReference type="Pfam" id="PF02096">
    <property type="entry name" value="60KD_IMP"/>
    <property type="match status" value="1"/>
</dbReference>
<dbReference type="PANTHER" id="PTHR12428">
    <property type="entry name" value="OXA1"/>
    <property type="match status" value="1"/>
</dbReference>
<evidence type="ECO:0000259" key="14">
    <source>
        <dbReference type="Pfam" id="PF02096"/>
    </source>
</evidence>
<dbReference type="AlphaFoldDB" id="A0A379MTZ2"/>
<feature type="domain" description="Membrane insertase YidC N-terminal" evidence="15">
    <location>
        <begin position="95"/>
        <end position="366"/>
    </location>
</feature>
<evidence type="ECO:0000256" key="1">
    <source>
        <dbReference type="ARBA" id="ARBA00004429"/>
    </source>
</evidence>
<keyword evidence="7 13" id="KW-0653">Protein transport</keyword>
<dbReference type="GO" id="GO:0051205">
    <property type="term" value="P:protein insertion into membrane"/>
    <property type="evidence" value="ECO:0007669"/>
    <property type="project" value="TreeGrafter"/>
</dbReference>
<dbReference type="OrthoDB" id="9780552at2"/>
<comment type="similarity">
    <text evidence="2 13">Belongs to the OXA1/ALB3/YidC family. Type 1 subfamily.</text>
</comment>
<gene>
    <name evidence="13 16" type="primary">yidC</name>
    <name evidence="16" type="ORF">NCTC11190_01540</name>
</gene>
<feature type="transmembrane region" description="Helical" evidence="13">
    <location>
        <begin position="6"/>
        <end position="23"/>
    </location>
</feature>
<keyword evidence="5 13" id="KW-1003">Cell membrane</keyword>
<keyword evidence="17" id="KW-1185">Reference proteome</keyword>
<dbReference type="PRINTS" id="PR00701">
    <property type="entry name" value="60KDINNERMP"/>
</dbReference>
<feature type="transmembrane region" description="Helical" evidence="13">
    <location>
        <begin position="441"/>
        <end position="470"/>
    </location>
</feature>
<dbReference type="NCBIfam" id="TIGR03593">
    <property type="entry name" value="yidC_nterm"/>
    <property type="match status" value="1"/>
</dbReference>
<evidence type="ECO:0000256" key="6">
    <source>
        <dbReference type="ARBA" id="ARBA00022692"/>
    </source>
</evidence>
<evidence type="ECO:0000256" key="13">
    <source>
        <dbReference type="HAMAP-Rule" id="MF_01810"/>
    </source>
</evidence>
<comment type="function">
    <text evidence="13">Required for the insertion and/or proper folding and/or complex formation of integral membrane proteins into the membrane. Involved in integration of membrane proteins that insert both dependently and independently of the Sec translocase complex, as well as at least some lipoproteins. Aids folding of multispanning membrane proteins.</text>
</comment>